<dbReference type="AlphaFoldDB" id="A0A4W5PMR2"/>
<dbReference type="Pfam" id="PF07093">
    <property type="entry name" value="SGT1"/>
    <property type="match status" value="1"/>
</dbReference>
<evidence type="ECO:0008006" key="3">
    <source>
        <dbReference type="Google" id="ProtNLM"/>
    </source>
</evidence>
<dbReference type="STRING" id="62062.ENSHHUP00000062034"/>
<dbReference type="PANTHER" id="PTHR13060">
    <property type="entry name" value="SGT1 PROTEIN HSGT1 SUPPRESSOR OF GCR2"/>
    <property type="match status" value="1"/>
</dbReference>
<keyword evidence="2" id="KW-1185">Reference proteome</keyword>
<reference evidence="2" key="1">
    <citation type="submission" date="2018-06" db="EMBL/GenBank/DDBJ databases">
        <title>Genome assembly of Danube salmon.</title>
        <authorList>
            <person name="Macqueen D.J."/>
            <person name="Gundappa M.K."/>
        </authorList>
    </citation>
    <scope>NUCLEOTIDE SEQUENCE [LARGE SCALE GENOMIC DNA]</scope>
</reference>
<dbReference type="InterPro" id="IPR010770">
    <property type="entry name" value="Ecd"/>
</dbReference>
<dbReference type="GO" id="GO:0005634">
    <property type="term" value="C:nucleus"/>
    <property type="evidence" value="ECO:0007669"/>
    <property type="project" value="TreeGrafter"/>
</dbReference>
<reference evidence="1" key="2">
    <citation type="submission" date="2025-08" db="UniProtKB">
        <authorList>
            <consortium name="Ensembl"/>
        </authorList>
    </citation>
    <scope>IDENTIFICATION</scope>
</reference>
<protein>
    <recommendedName>
        <fullName evidence="3">Ecdysoneless homolog (Drosophila)</fullName>
    </recommendedName>
</protein>
<dbReference type="Proteomes" id="UP000314982">
    <property type="component" value="Unassembled WGS sequence"/>
</dbReference>
<reference evidence="1" key="3">
    <citation type="submission" date="2025-09" db="UniProtKB">
        <authorList>
            <consortium name="Ensembl"/>
        </authorList>
    </citation>
    <scope>IDENTIFICATION</scope>
</reference>
<evidence type="ECO:0000313" key="2">
    <source>
        <dbReference type="Proteomes" id="UP000314982"/>
    </source>
</evidence>
<proteinExistence type="predicted"/>
<name>A0A4W5PMR2_9TELE</name>
<sequence>MNGDHVLIVPAGGVPAHIGGSAVFGDSVEDEWFIVYLLLQITQAFPELAARLDDNDGEFLLIEAADYLPKWLNPESSENRVFLNRGELYFLPCTSCSSGVGLPMDAVPSVNQALALLSSHT</sequence>
<dbReference type="PANTHER" id="PTHR13060:SF0">
    <property type="entry name" value="PROTEIN ECDYSONELESS HOMOLOG"/>
    <property type="match status" value="1"/>
</dbReference>
<dbReference type="GeneTree" id="ENSGT00390000015361"/>
<dbReference type="Ensembl" id="ENSHHUT00000064132.1">
    <property type="protein sequence ID" value="ENSHHUP00000062034.1"/>
    <property type="gene ID" value="ENSHHUG00000036704.1"/>
</dbReference>
<evidence type="ECO:0000313" key="1">
    <source>
        <dbReference type="Ensembl" id="ENSHHUP00000062034.1"/>
    </source>
</evidence>
<organism evidence="1 2">
    <name type="scientific">Hucho hucho</name>
    <name type="common">huchen</name>
    <dbReference type="NCBI Taxonomy" id="62062"/>
    <lineage>
        <taxon>Eukaryota</taxon>
        <taxon>Metazoa</taxon>
        <taxon>Chordata</taxon>
        <taxon>Craniata</taxon>
        <taxon>Vertebrata</taxon>
        <taxon>Euteleostomi</taxon>
        <taxon>Actinopterygii</taxon>
        <taxon>Neopterygii</taxon>
        <taxon>Teleostei</taxon>
        <taxon>Protacanthopterygii</taxon>
        <taxon>Salmoniformes</taxon>
        <taxon>Salmonidae</taxon>
        <taxon>Salmoninae</taxon>
        <taxon>Hucho</taxon>
    </lineage>
</organism>
<accession>A0A4W5PMR2</accession>